<dbReference type="Proteomes" id="UP001273505">
    <property type="component" value="Unassembled WGS sequence"/>
</dbReference>
<keyword evidence="6" id="KW-0547">Nucleotide-binding</keyword>
<comment type="similarity">
    <text evidence="2">Belongs to the GTP-binding SRP family.</text>
</comment>
<dbReference type="EMBL" id="JAXAFO010000004">
    <property type="protein sequence ID" value="MDX6848419.1"/>
    <property type="molecule type" value="Genomic_DNA"/>
</dbReference>
<keyword evidence="5" id="KW-1003">Cell membrane</keyword>
<keyword evidence="18" id="KW-1185">Reference proteome</keyword>
<evidence type="ECO:0000313" key="17">
    <source>
        <dbReference type="EMBL" id="MDX6848419.1"/>
    </source>
</evidence>
<keyword evidence="7" id="KW-1005">Bacterial flagellum biogenesis</keyword>
<dbReference type="InterPro" id="IPR003593">
    <property type="entry name" value="AAA+_ATPase"/>
</dbReference>
<evidence type="ECO:0000259" key="16">
    <source>
        <dbReference type="SMART" id="SM00962"/>
    </source>
</evidence>
<evidence type="ECO:0000256" key="8">
    <source>
        <dbReference type="ARBA" id="ARBA00022927"/>
    </source>
</evidence>
<dbReference type="CDD" id="cd17873">
    <property type="entry name" value="FlhF"/>
    <property type="match status" value="1"/>
</dbReference>
<keyword evidence="17" id="KW-0969">Cilium</keyword>
<dbReference type="InterPro" id="IPR000897">
    <property type="entry name" value="SRP54_GTPase_dom"/>
</dbReference>
<reference evidence="17 18" key="1">
    <citation type="submission" date="2023-11" db="EMBL/GenBank/DDBJ databases">
        <title>Gilvimarinus fulvus sp. nov., isolated from the surface of Kelp.</title>
        <authorList>
            <person name="Sun Y.Y."/>
            <person name="Gong Y."/>
            <person name="Du Z.J."/>
        </authorList>
    </citation>
    <scope>NUCLEOTIDE SEQUENCE [LARGE SCALE GENOMIC DNA]</scope>
    <source>
        <strain evidence="17 18">SDUM040013</strain>
    </source>
</reference>
<dbReference type="InterPro" id="IPR020006">
    <property type="entry name" value="FlhF"/>
</dbReference>
<comment type="function">
    <text evidence="12">Necessary for flagellar biosynthesis. May be involved in translocation of the flagellum.</text>
</comment>
<dbReference type="SUPFAM" id="SSF52540">
    <property type="entry name" value="P-loop containing nucleoside triphosphate hydrolases"/>
    <property type="match status" value="1"/>
</dbReference>
<evidence type="ECO:0000259" key="15">
    <source>
        <dbReference type="SMART" id="SM00382"/>
    </source>
</evidence>
<comment type="subcellular location">
    <subcellularLocation>
        <location evidence="1">Cell membrane</location>
        <topology evidence="1">Peripheral membrane protein</topology>
        <orientation evidence="1">Cytoplasmic side</orientation>
    </subcellularLocation>
</comment>
<feature type="region of interest" description="Disordered" evidence="14">
    <location>
        <begin position="45"/>
        <end position="74"/>
    </location>
</feature>
<feature type="domain" description="SRP54-type proteins GTP-binding" evidence="16">
    <location>
        <begin position="265"/>
        <end position="456"/>
    </location>
</feature>
<keyword evidence="9" id="KW-0342">GTP-binding</keyword>
<dbReference type="InterPro" id="IPR027417">
    <property type="entry name" value="P-loop_NTPase"/>
</dbReference>
<feature type="domain" description="AAA+ ATPase" evidence="15">
    <location>
        <begin position="264"/>
        <end position="430"/>
    </location>
</feature>
<organism evidence="17 18">
    <name type="scientific">Gilvimarinus gilvus</name>
    <dbReference type="NCBI Taxonomy" id="3058038"/>
    <lineage>
        <taxon>Bacteria</taxon>
        <taxon>Pseudomonadati</taxon>
        <taxon>Pseudomonadota</taxon>
        <taxon>Gammaproteobacteria</taxon>
        <taxon>Cellvibrionales</taxon>
        <taxon>Cellvibrionaceae</taxon>
        <taxon>Gilvimarinus</taxon>
    </lineage>
</organism>
<proteinExistence type="inferred from homology"/>
<dbReference type="Gene3D" id="1.20.120.1380">
    <property type="entry name" value="Flagellar FlhF biosynthesis protein, N domain"/>
    <property type="match status" value="1"/>
</dbReference>
<dbReference type="RefSeq" id="WP_302721267.1">
    <property type="nucleotide sequence ID" value="NZ_JAULRU010000264.1"/>
</dbReference>
<sequence>MKAKRFVAKDMRRALEMVRQNLGEDAVILSTRRVREGVEILASSETAAQGDASPQVASSTPAYSDSLFPDQAHKAGKNSQQILADIELASRRLAARQSVDESADEFLGERQVVNAGIRVPAPRLDAAPTVAPEQYLDNTVKFQSAAERYGLLSDDAFDEPTADTAVEHSGSQEIAHLQEEILQMRQLLEDKLAIFAPMPPGRAASGSSSGSIVQRLQSMGFSERVTQALMKRPLKNRLVAKAWPEAMARLAKAIPVCGEDVTAKGGIFAFVGPTGAGKTTTVAKLAARYVMRHGADKVALVTTDTHRLAAHDQLRSLASILNVPLRVVDEHNALPQVLRSLRNVELVLIDTAGLRHGDPALKQQMQALSQIPRVQSFVVLPANSQAQMLKASLHAYSGAELKGCILSKLDETASIGEAVDCAIQAKLPIAYTTDGQDIPDDITVAKGPNILSRAASLVSSVRQKHRVTR</sequence>
<evidence type="ECO:0000313" key="18">
    <source>
        <dbReference type="Proteomes" id="UP001273505"/>
    </source>
</evidence>
<comment type="caution">
    <text evidence="17">The sequence shown here is derived from an EMBL/GenBank/DDBJ whole genome shotgun (WGS) entry which is preliminary data.</text>
</comment>
<evidence type="ECO:0000256" key="14">
    <source>
        <dbReference type="SAM" id="MobiDB-lite"/>
    </source>
</evidence>
<dbReference type="SMART" id="SM00382">
    <property type="entry name" value="AAA"/>
    <property type="match status" value="1"/>
</dbReference>
<gene>
    <name evidence="17" type="primary">flhF</name>
    <name evidence="17" type="ORF">SCD92_03545</name>
</gene>
<keyword evidence="11" id="KW-1006">Bacterial flagellum protein export</keyword>
<evidence type="ECO:0000256" key="1">
    <source>
        <dbReference type="ARBA" id="ARBA00004413"/>
    </source>
</evidence>
<evidence type="ECO:0000256" key="5">
    <source>
        <dbReference type="ARBA" id="ARBA00022475"/>
    </source>
</evidence>
<keyword evidence="8" id="KW-0653">Protein transport</keyword>
<keyword evidence="4" id="KW-0813">Transport</keyword>
<evidence type="ECO:0000256" key="6">
    <source>
        <dbReference type="ARBA" id="ARBA00022741"/>
    </source>
</evidence>
<evidence type="ECO:0000256" key="4">
    <source>
        <dbReference type="ARBA" id="ARBA00022448"/>
    </source>
</evidence>
<keyword evidence="10" id="KW-0472">Membrane</keyword>
<evidence type="ECO:0000256" key="13">
    <source>
        <dbReference type="NCBIfam" id="TIGR03499"/>
    </source>
</evidence>
<keyword evidence="17" id="KW-0966">Cell projection</keyword>
<dbReference type="PANTHER" id="PTHR43134:SF3">
    <property type="entry name" value="FLAGELLAR BIOSYNTHESIS PROTEIN FLHF"/>
    <property type="match status" value="1"/>
</dbReference>
<name>A0ABU4RUT3_9GAMM</name>
<accession>A0ABU4RUT3</accession>
<evidence type="ECO:0000256" key="2">
    <source>
        <dbReference type="ARBA" id="ARBA00008531"/>
    </source>
</evidence>
<evidence type="ECO:0000256" key="10">
    <source>
        <dbReference type="ARBA" id="ARBA00023136"/>
    </source>
</evidence>
<dbReference type="NCBIfam" id="TIGR03499">
    <property type="entry name" value="FlhF"/>
    <property type="match status" value="1"/>
</dbReference>
<dbReference type="SMART" id="SM00962">
    <property type="entry name" value="SRP54"/>
    <property type="match status" value="1"/>
</dbReference>
<evidence type="ECO:0000256" key="11">
    <source>
        <dbReference type="ARBA" id="ARBA00023225"/>
    </source>
</evidence>
<keyword evidence="17" id="KW-0282">Flagellum</keyword>
<dbReference type="PANTHER" id="PTHR43134">
    <property type="entry name" value="SIGNAL RECOGNITION PARTICLE RECEPTOR SUBUNIT ALPHA"/>
    <property type="match status" value="1"/>
</dbReference>
<dbReference type="Pfam" id="PF00448">
    <property type="entry name" value="SRP54"/>
    <property type="match status" value="1"/>
</dbReference>
<evidence type="ECO:0000256" key="9">
    <source>
        <dbReference type="ARBA" id="ARBA00023134"/>
    </source>
</evidence>
<evidence type="ECO:0000256" key="3">
    <source>
        <dbReference type="ARBA" id="ARBA00014919"/>
    </source>
</evidence>
<dbReference type="Gene3D" id="3.40.50.300">
    <property type="entry name" value="P-loop containing nucleotide triphosphate hydrolases"/>
    <property type="match status" value="1"/>
</dbReference>
<evidence type="ECO:0000256" key="12">
    <source>
        <dbReference type="ARBA" id="ARBA00025337"/>
    </source>
</evidence>
<protein>
    <recommendedName>
        <fullName evidence="3 13">Flagellar biosynthesis protein FlhF</fullName>
    </recommendedName>
</protein>
<evidence type="ECO:0000256" key="7">
    <source>
        <dbReference type="ARBA" id="ARBA00022795"/>
    </source>
</evidence>
<dbReference type="InterPro" id="IPR047040">
    <property type="entry name" value="FlhF__GTPase_dom"/>
</dbReference>